<evidence type="ECO:0000313" key="4">
    <source>
        <dbReference type="Proteomes" id="UP001317870"/>
    </source>
</evidence>
<evidence type="ECO:0000256" key="1">
    <source>
        <dbReference type="SAM" id="Coils"/>
    </source>
</evidence>
<dbReference type="Gene3D" id="1.10.260.40">
    <property type="entry name" value="lambda repressor-like DNA-binding domains"/>
    <property type="match status" value="1"/>
</dbReference>
<proteinExistence type="predicted"/>
<protein>
    <recommendedName>
        <fullName evidence="2">HTH cro/C1-type domain-containing protein</fullName>
    </recommendedName>
</protein>
<accession>A0ABN6TTN6</accession>
<feature type="coiled-coil region" evidence="1">
    <location>
        <begin position="81"/>
        <end position="115"/>
    </location>
</feature>
<gene>
    <name evidence="3" type="ORF">IFM12276_00200</name>
</gene>
<organism evidence="3 4">
    <name type="scientific">Nocardia sputorum</name>
    <dbReference type="NCBI Taxonomy" id="2984338"/>
    <lineage>
        <taxon>Bacteria</taxon>
        <taxon>Bacillati</taxon>
        <taxon>Actinomycetota</taxon>
        <taxon>Actinomycetes</taxon>
        <taxon>Mycobacteriales</taxon>
        <taxon>Nocardiaceae</taxon>
        <taxon>Nocardia</taxon>
    </lineage>
</organism>
<sequence length="271" mass="29715">MDADRAVGKRLEVLRIRLGLSQEQMSERLRAAGVNWSQGTLSRVETGQRAMRFTEALEVAAALNIDATELAPDGGGFVYLARKVRRELAEHEAAIREAETRLELATRGRNRAERQADIIQFCVELSLGRQGPYTVGTSPVRFLDILQDTVWSIDPASAAAVNQGGRDALRLLIDLGVHEAAVRKARARAEAAYREAIKHDEGGKPWIVPPYYPIPSGSAVADALEEDSLTDVYDKLIVGAAAELFTKHFPNVKFGHTSGDNLIDGLERQTD</sequence>
<dbReference type="Pfam" id="PF13560">
    <property type="entry name" value="HTH_31"/>
    <property type="match status" value="1"/>
</dbReference>
<dbReference type="CDD" id="cd00093">
    <property type="entry name" value="HTH_XRE"/>
    <property type="match status" value="1"/>
</dbReference>
<dbReference type="RefSeq" id="WP_281876925.1">
    <property type="nucleotide sequence ID" value="NZ_AP026978.1"/>
</dbReference>
<reference evidence="3 4" key="1">
    <citation type="submission" date="2022-11" db="EMBL/GenBank/DDBJ databases">
        <title>Genome Sequencing of Nocardia sp. ON39_IFM12276 and assembly.</title>
        <authorList>
            <person name="Shimojima M."/>
            <person name="Toyokawa M."/>
            <person name="Uesaka K."/>
        </authorList>
    </citation>
    <scope>NUCLEOTIDE SEQUENCE [LARGE SCALE GENOMIC DNA]</scope>
    <source>
        <strain evidence="3 4">IFM 12276</strain>
    </source>
</reference>
<feature type="domain" description="HTH cro/C1-type" evidence="2">
    <location>
        <begin position="11"/>
        <end position="70"/>
    </location>
</feature>
<keyword evidence="1" id="KW-0175">Coiled coil</keyword>
<evidence type="ECO:0000259" key="2">
    <source>
        <dbReference type="PROSITE" id="PS50943"/>
    </source>
</evidence>
<dbReference type="EMBL" id="AP026978">
    <property type="protein sequence ID" value="BDT96991.1"/>
    <property type="molecule type" value="Genomic_DNA"/>
</dbReference>
<dbReference type="InterPro" id="IPR001387">
    <property type="entry name" value="Cro/C1-type_HTH"/>
</dbReference>
<dbReference type="PROSITE" id="PS50943">
    <property type="entry name" value="HTH_CROC1"/>
    <property type="match status" value="1"/>
</dbReference>
<dbReference type="SMART" id="SM00530">
    <property type="entry name" value="HTH_XRE"/>
    <property type="match status" value="1"/>
</dbReference>
<dbReference type="InterPro" id="IPR010982">
    <property type="entry name" value="Lambda_DNA-bd_dom_sf"/>
</dbReference>
<name>A0ABN6TTN6_9NOCA</name>
<evidence type="ECO:0000313" key="3">
    <source>
        <dbReference type="EMBL" id="BDT96991.1"/>
    </source>
</evidence>
<dbReference type="SUPFAM" id="SSF47413">
    <property type="entry name" value="lambda repressor-like DNA-binding domains"/>
    <property type="match status" value="1"/>
</dbReference>
<keyword evidence="4" id="KW-1185">Reference proteome</keyword>
<dbReference type="Proteomes" id="UP001317870">
    <property type="component" value="Chromosome"/>
</dbReference>